<feature type="domain" description="Protein kinase" evidence="1">
    <location>
        <begin position="223"/>
        <end position="484"/>
    </location>
</feature>
<dbReference type="GO" id="GO:0007166">
    <property type="term" value="P:cell surface receptor signaling pathway"/>
    <property type="evidence" value="ECO:0007669"/>
    <property type="project" value="InterPro"/>
</dbReference>
<dbReference type="PROSITE" id="PS50011">
    <property type="entry name" value="PROTEIN_KINASE_DOM"/>
    <property type="match status" value="1"/>
</dbReference>
<dbReference type="AlphaFoldDB" id="A0A067M990"/>
<dbReference type="InterPro" id="IPR036537">
    <property type="entry name" value="Adaptor_Cbl_N_dom_sf"/>
</dbReference>
<accession>A0A067M990</accession>
<dbReference type="InterPro" id="IPR051681">
    <property type="entry name" value="Ser/Thr_Kinases-Pseudokinases"/>
</dbReference>
<dbReference type="Pfam" id="PF22215">
    <property type="entry name" value="MLKL_N"/>
    <property type="match status" value="1"/>
</dbReference>
<sequence length="487" mass="55307">MRNEIIAIALEDMSPTGLGMAVEIVEAICGSCQQVKSNKEQCLLLSNRCQRLMEVIRDHYDAMDSNRLGHAMETTIRNLSDIRESMSVWQSMTRIESFVKQKDIAEDIKSKLQGLDDCITLFQISSQLQINDWAQDFKEARESDSEILSQMLKNQEDFRQMQLELMHTATGIRGEMKQLQLKLRCEPAGTMVRAQTEQRLLVAQKVSGFNLPISELDGECEKIGQRAVAGSGVYDIFEGRYLGEWRVALKVLRGSVIAQAKEKNSHKPERRFRRQAEIWSQLDNPHILPLFGYCTVDGPFPYLVSPWLKNGSAPRYLGKNPDADRLKFCLEMAYGLRYLHTLQDPIIHGCLQGSNVLISDDITAMLADFGLSKVLGSQFTQSNGQEAAYRWMAPEIQNQDLTQACDIYSWAMTSLELLSGKVPFHTTKLPGQVLLKVVRGEHPSRSEYDCTIDDRMWALFERCWSSDPKARPTIQEVISEVETIRAN</sequence>
<dbReference type="InterPro" id="IPR054000">
    <property type="entry name" value="MLKL_N"/>
</dbReference>
<dbReference type="GO" id="GO:0005524">
    <property type="term" value="F:ATP binding"/>
    <property type="evidence" value="ECO:0007669"/>
    <property type="project" value="InterPro"/>
</dbReference>
<dbReference type="Gene3D" id="1.10.510.10">
    <property type="entry name" value="Transferase(Phosphotransferase) domain 1"/>
    <property type="match status" value="1"/>
</dbReference>
<dbReference type="PANTHER" id="PTHR44329">
    <property type="entry name" value="SERINE/THREONINE-PROTEIN KINASE TNNI3K-RELATED"/>
    <property type="match status" value="1"/>
</dbReference>
<reference evidence="3" key="1">
    <citation type="journal article" date="2014" name="Proc. Natl. Acad. Sci. U.S.A.">
        <title>Extensive sampling of basidiomycete genomes demonstrates inadequacy of the white-rot/brown-rot paradigm for wood decay fungi.</title>
        <authorList>
            <person name="Riley R."/>
            <person name="Salamov A.A."/>
            <person name="Brown D.W."/>
            <person name="Nagy L.G."/>
            <person name="Floudas D."/>
            <person name="Held B.W."/>
            <person name="Levasseur A."/>
            <person name="Lombard V."/>
            <person name="Morin E."/>
            <person name="Otillar R."/>
            <person name="Lindquist E.A."/>
            <person name="Sun H."/>
            <person name="LaButti K.M."/>
            <person name="Schmutz J."/>
            <person name="Jabbour D."/>
            <person name="Luo H."/>
            <person name="Baker S.E."/>
            <person name="Pisabarro A.G."/>
            <person name="Walton J.D."/>
            <person name="Blanchette R.A."/>
            <person name="Henrissat B."/>
            <person name="Martin F."/>
            <person name="Cullen D."/>
            <person name="Hibbett D.S."/>
            <person name="Grigoriev I.V."/>
        </authorList>
    </citation>
    <scope>NUCLEOTIDE SEQUENCE [LARGE SCALE GENOMIC DNA]</scope>
    <source>
        <strain evidence="3">FD-172 SS1</strain>
    </source>
</reference>
<dbReference type="Proteomes" id="UP000027195">
    <property type="component" value="Unassembled WGS sequence"/>
</dbReference>
<organism evidence="2 3">
    <name type="scientific">Botryobasidium botryosum (strain FD-172 SS1)</name>
    <dbReference type="NCBI Taxonomy" id="930990"/>
    <lineage>
        <taxon>Eukaryota</taxon>
        <taxon>Fungi</taxon>
        <taxon>Dikarya</taxon>
        <taxon>Basidiomycota</taxon>
        <taxon>Agaricomycotina</taxon>
        <taxon>Agaricomycetes</taxon>
        <taxon>Cantharellales</taxon>
        <taxon>Botryobasidiaceae</taxon>
        <taxon>Botryobasidium</taxon>
    </lineage>
</organism>
<dbReference type="InterPro" id="IPR011009">
    <property type="entry name" value="Kinase-like_dom_sf"/>
</dbReference>
<dbReference type="InterPro" id="IPR059179">
    <property type="entry name" value="MLKL-like_MCAfunc"/>
</dbReference>
<dbReference type="InterPro" id="IPR000719">
    <property type="entry name" value="Prot_kinase_dom"/>
</dbReference>
<dbReference type="GO" id="GO:0004674">
    <property type="term" value="F:protein serine/threonine kinase activity"/>
    <property type="evidence" value="ECO:0007669"/>
    <property type="project" value="TreeGrafter"/>
</dbReference>
<gene>
    <name evidence="2" type="ORF">BOTBODRAFT_38152</name>
</gene>
<dbReference type="CDD" id="cd21037">
    <property type="entry name" value="MLKL_NTD"/>
    <property type="match status" value="1"/>
</dbReference>
<dbReference type="InterPro" id="IPR001245">
    <property type="entry name" value="Ser-Thr/Tyr_kinase_cat_dom"/>
</dbReference>
<name>A0A067M990_BOTB1</name>
<dbReference type="Gene3D" id="1.20.930.20">
    <property type="entry name" value="Adaptor protein Cbl, N-terminal domain"/>
    <property type="match status" value="1"/>
</dbReference>
<evidence type="ECO:0000313" key="3">
    <source>
        <dbReference type="Proteomes" id="UP000027195"/>
    </source>
</evidence>
<evidence type="ECO:0000313" key="2">
    <source>
        <dbReference type="EMBL" id="KDQ08166.1"/>
    </source>
</evidence>
<dbReference type="EMBL" id="KL198094">
    <property type="protein sequence ID" value="KDQ08166.1"/>
    <property type="molecule type" value="Genomic_DNA"/>
</dbReference>
<protein>
    <recommendedName>
        <fullName evidence="1">Protein kinase domain-containing protein</fullName>
    </recommendedName>
</protein>
<keyword evidence="3" id="KW-1185">Reference proteome</keyword>
<dbReference type="Pfam" id="PF07714">
    <property type="entry name" value="PK_Tyr_Ser-Thr"/>
    <property type="match status" value="1"/>
</dbReference>
<dbReference type="HOGENOM" id="CLU_000288_7_38_1"/>
<dbReference type="OrthoDB" id="4062651at2759"/>
<dbReference type="STRING" id="930990.A0A067M990"/>
<dbReference type="InParanoid" id="A0A067M990"/>
<dbReference type="SUPFAM" id="SSF56112">
    <property type="entry name" value="Protein kinase-like (PK-like)"/>
    <property type="match status" value="1"/>
</dbReference>
<evidence type="ECO:0000259" key="1">
    <source>
        <dbReference type="PROSITE" id="PS50011"/>
    </source>
</evidence>
<proteinExistence type="predicted"/>